<dbReference type="Proteomes" id="UP000233534">
    <property type="component" value="Chromosome"/>
</dbReference>
<dbReference type="Proteomes" id="UP000239720">
    <property type="component" value="Unassembled WGS sequence"/>
</dbReference>
<dbReference type="GO" id="GO:0046961">
    <property type="term" value="F:proton-transporting ATPase activity, rotational mechanism"/>
    <property type="evidence" value="ECO:0007669"/>
    <property type="project" value="InterPro"/>
</dbReference>
<dbReference type="SUPFAM" id="SSF103486">
    <property type="entry name" value="V-type ATP synthase subunit C"/>
    <property type="match status" value="1"/>
</dbReference>
<dbReference type="NCBIfam" id="NF002266">
    <property type="entry name" value="PRK01198.1-2"/>
    <property type="match status" value="1"/>
</dbReference>
<evidence type="ECO:0000313" key="4">
    <source>
        <dbReference type="EMBL" id="AUG56228.1"/>
    </source>
</evidence>
<dbReference type="AlphaFoldDB" id="A0A2K9E1I7"/>
<evidence type="ECO:0000313" key="5">
    <source>
        <dbReference type="EMBL" id="PQQ65586.1"/>
    </source>
</evidence>
<dbReference type="KEGG" id="hsc:HVS_01300"/>
<dbReference type="InterPro" id="IPR044911">
    <property type="entry name" value="V-type_ATPase_csu/dsu_dom_3"/>
</dbReference>
<keyword evidence="2" id="KW-0813">Transport</keyword>
<keyword evidence="3" id="KW-0406">Ion transport</keyword>
<dbReference type="EMBL" id="NEMB01000003">
    <property type="protein sequence ID" value="PQQ65586.1"/>
    <property type="molecule type" value="Genomic_DNA"/>
</dbReference>
<evidence type="ECO:0000313" key="6">
    <source>
        <dbReference type="Proteomes" id="UP000233534"/>
    </source>
</evidence>
<evidence type="ECO:0000256" key="2">
    <source>
        <dbReference type="ARBA" id="ARBA00022448"/>
    </source>
</evidence>
<dbReference type="PANTHER" id="PTHR38682">
    <property type="entry name" value="V-TYPE ATP SYNTHASE SUBUNIT C"/>
    <property type="match status" value="1"/>
</dbReference>
<dbReference type="InterPro" id="IPR035067">
    <property type="entry name" value="V-type_ATPase_csu/dsu"/>
</dbReference>
<accession>A0A2K9E1I7</accession>
<evidence type="ECO:0000313" key="7">
    <source>
        <dbReference type="Proteomes" id="UP000239720"/>
    </source>
</evidence>
<comment type="similarity">
    <text evidence="1">Belongs to the V-ATPase V0D/AC39 subunit family.</text>
</comment>
<dbReference type="InterPro" id="IPR050873">
    <property type="entry name" value="V-ATPase_V0D/AC39_subunit"/>
</dbReference>
<organism evidence="4 6">
    <name type="scientific">Acetivibrio saccincola</name>
    <dbReference type="NCBI Taxonomy" id="1677857"/>
    <lineage>
        <taxon>Bacteria</taxon>
        <taxon>Bacillati</taxon>
        <taxon>Bacillota</taxon>
        <taxon>Clostridia</taxon>
        <taxon>Eubacteriales</taxon>
        <taxon>Oscillospiraceae</taxon>
        <taxon>Acetivibrio</taxon>
    </lineage>
</organism>
<reference evidence="4 6" key="1">
    <citation type="submission" date="2017-12" db="EMBL/GenBank/DDBJ databases">
        <title>Complete genome sequence of Herbivorax saccincola GGR1, a novel Cellulosome-producing hydrolytic bacterium in a thermophilic biogas plant, established by Illumina and Nanopore MinION sequencing.</title>
        <authorList>
            <person name="Pechtl A."/>
            <person name="Ruckert C."/>
            <person name="Koeck D.E."/>
            <person name="Maus I."/>
            <person name="Winkler A."/>
            <person name="Kalinowski J."/>
            <person name="Puhler A."/>
            <person name="Schwarz W.W."/>
            <person name="Zverlov V.V."/>
            <person name="Schluter A."/>
            <person name="Liebl W."/>
        </authorList>
    </citation>
    <scope>NUCLEOTIDE SEQUENCE [LARGE SCALE GENOMIC DNA]</scope>
    <source>
        <strain evidence="4">GGR1</strain>
        <strain evidence="6">SR1</strain>
    </source>
</reference>
<sequence>MAFAKKIDNSKYIYAVSRIRAIEKKLLTNSSFERMIESKTPDEALKILIEADYGYGTDVKAFQYEVLLKEEYNKVYELLKELAPEPEIINMFLISNDYHNIKVFLKSEFSGQEATDIITEPGSIPANSLKVMIQDRNFKDMPEIMGNAIEECIETFGSTKNPQIIDLIMDRAHFTHMREIAGASGSSFLNELAVMMIDICNLKIFLRIKNLKKTWDFLQKVLIPGGEIDSKIFVENLDKPLDNLLEALKYTRYGELLEKSFENIESTKSLTKFEKLCDDFILSYVRKTKFIIYGIEPLIGYLIAKETEIRNARIIMVGKINNIPSEKIRERLREAYV</sequence>
<dbReference type="Gene3D" id="1.10.132.50">
    <property type="entry name" value="ATP synthase (C/AC39) subunit, domain 3"/>
    <property type="match status" value="1"/>
</dbReference>
<dbReference type="EMBL" id="CP025197">
    <property type="protein sequence ID" value="AUG56228.1"/>
    <property type="molecule type" value="Genomic_DNA"/>
</dbReference>
<reference evidence="5 7" key="2">
    <citation type="journal article" date="2018" name="Syst. Appl. Microbiol.">
        <title>Characterization and high-quality draft genome sequence of Herbivorax saccincola A7, an anaerobic, alkaliphilic, thermophilic, cellulolytic, and xylanolytic bacterium.</title>
        <authorList>
            <person name="Aikawa S."/>
            <person name="Baramee S."/>
            <person name="Sermsathanaswadi J."/>
            <person name="Thianheng P."/>
            <person name="Tachaapaikoon C."/>
            <person name="Shikata A."/>
            <person name="Waeonukul R."/>
            <person name="Pason P."/>
            <person name="Ratanakhanokchai K."/>
            <person name="Kosugi A."/>
        </authorList>
    </citation>
    <scope>NUCLEOTIDE SEQUENCE [LARGE SCALE GENOMIC DNA]</scope>
    <source>
        <strain evidence="5 7">A7</strain>
    </source>
</reference>
<keyword evidence="6" id="KW-1185">Reference proteome</keyword>
<dbReference type="Gene3D" id="1.20.1690.10">
    <property type="entry name" value="V-type ATP synthase subunit C domain"/>
    <property type="match status" value="2"/>
</dbReference>
<protein>
    <submittedName>
        <fullName evidence="5">V-type ATP synthase subunit C</fullName>
    </submittedName>
    <submittedName>
        <fullName evidence="4">V-type sodium ATPase subunit C</fullName>
    </submittedName>
</protein>
<dbReference type="Pfam" id="PF01992">
    <property type="entry name" value="vATP-synt_AC39"/>
    <property type="match status" value="1"/>
</dbReference>
<proteinExistence type="inferred from homology"/>
<evidence type="ECO:0000256" key="1">
    <source>
        <dbReference type="ARBA" id="ARBA00006709"/>
    </source>
</evidence>
<gene>
    <name evidence="4" type="primary">ntpC</name>
    <name evidence="5" type="ORF">B9R14_01590</name>
    <name evidence="4" type="ORF">HVS_01300</name>
</gene>
<dbReference type="InterPro" id="IPR002843">
    <property type="entry name" value="ATPase_V0-cplx_csu/dsu"/>
</dbReference>
<name>A0A2K9E1I7_9FIRM</name>
<evidence type="ECO:0000256" key="3">
    <source>
        <dbReference type="ARBA" id="ARBA00023065"/>
    </source>
</evidence>
<dbReference type="InterPro" id="IPR036079">
    <property type="entry name" value="ATPase_csu/dsu_sf"/>
</dbReference>
<dbReference type="RefSeq" id="WP_101298652.1">
    <property type="nucleotide sequence ID" value="NZ_CP025197.1"/>
</dbReference>
<dbReference type="PANTHER" id="PTHR38682:SF1">
    <property type="entry name" value="V-TYPE ATP SYNTHASE SUBUNIT C"/>
    <property type="match status" value="1"/>
</dbReference>
<dbReference type="OrthoDB" id="1653at2"/>